<dbReference type="SUPFAM" id="SSF51735">
    <property type="entry name" value="NAD(P)-binding Rossmann-fold domains"/>
    <property type="match status" value="1"/>
</dbReference>
<reference evidence="5" key="1">
    <citation type="submission" date="2014-03" db="EMBL/GenBank/DDBJ databases">
        <title>The sialotranscriptome of Amblyomma triste, Amblyomma parvum and Amblyomma cajennense ticks, uncovered by 454-based RNA-seq.</title>
        <authorList>
            <person name="Garcia G.R."/>
            <person name="Gardinassi L.G."/>
            <person name="Ribeiro J.M."/>
            <person name="Anatriello E."/>
            <person name="Ferreira B.R."/>
            <person name="Moreira H.N."/>
            <person name="Mafra C."/>
            <person name="Olegario M.M."/>
            <person name="Szabo P.J."/>
            <person name="Miranda-Santos I.K."/>
            <person name="Maruyama S.R."/>
        </authorList>
    </citation>
    <scope>NUCLEOTIDE SEQUENCE</scope>
    <source>
        <strain evidence="5">Mato Grasso do Sul</strain>
        <tissue evidence="5">Salivary glands</tissue>
    </source>
</reference>
<keyword evidence="2" id="KW-0560">Oxidoreductase</keyword>
<feature type="compositionally biased region" description="Basic residues" evidence="3">
    <location>
        <begin position="149"/>
        <end position="159"/>
    </location>
</feature>
<dbReference type="GO" id="GO:0005811">
    <property type="term" value="C:lipid droplet"/>
    <property type="evidence" value="ECO:0007669"/>
    <property type="project" value="TreeGrafter"/>
</dbReference>
<dbReference type="PANTHER" id="PTHR24322:SF736">
    <property type="entry name" value="RETINOL DEHYDROGENASE 10"/>
    <property type="match status" value="1"/>
</dbReference>
<evidence type="ECO:0000256" key="1">
    <source>
        <dbReference type="ARBA" id="ARBA00006484"/>
    </source>
</evidence>
<organism evidence="5">
    <name type="scientific">Amblyomma triste</name>
    <name type="common">Neotropical tick</name>
    <dbReference type="NCBI Taxonomy" id="251400"/>
    <lineage>
        <taxon>Eukaryota</taxon>
        <taxon>Metazoa</taxon>
        <taxon>Ecdysozoa</taxon>
        <taxon>Arthropoda</taxon>
        <taxon>Chelicerata</taxon>
        <taxon>Arachnida</taxon>
        <taxon>Acari</taxon>
        <taxon>Parasitiformes</taxon>
        <taxon>Ixodida</taxon>
        <taxon>Ixodoidea</taxon>
        <taxon>Ixodidae</taxon>
        <taxon>Amblyomminae</taxon>
        <taxon>Amblyomma</taxon>
    </lineage>
</organism>
<dbReference type="EMBL" id="GBBM01007430">
    <property type="protein sequence ID" value="JAC27988.1"/>
    <property type="molecule type" value="mRNA"/>
</dbReference>
<sequence>MEVVPYFLLLLELLGVVGRCVVSMLVYMLRLAVPGSRKSLRDKHVLVTGAGHGLGREIALRCADLGAKLILLDINKCFQIRCRGLHVCPGGGAIPHWLRVHQAHHRVPRIHQHWSLPKRWRQVSAAHAHPGHSRRGPEGSGRRTAGRVAGRRAAHHRAHVQVSQTTA</sequence>
<dbReference type="InterPro" id="IPR002347">
    <property type="entry name" value="SDR_fam"/>
</dbReference>
<name>A0A023G566_AMBTT</name>
<feature type="transmembrane region" description="Helical" evidence="4">
    <location>
        <begin position="6"/>
        <end position="29"/>
    </location>
</feature>
<dbReference type="Pfam" id="PF00106">
    <property type="entry name" value="adh_short"/>
    <property type="match status" value="1"/>
</dbReference>
<dbReference type="PANTHER" id="PTHR24322">
    <property type="entry name" value="PKSB"/>
    <property type="match status" value="1"/>
</dbReference>
<accession>A0A023G566</accession>
<evidence type="ECO:0000256" key="3">
    <source>
        <dbReference type="SAM" id="MobiDB-lite"/>
    </source>
</evidence>
<keyword evidence="4" id="KW-0812">Transmembrane</keyword>
<keyword evidence="4" id="KW-0472">Membrane</keyword>
<comment type="similarity">
    <text evidence="1">Belongs to the short-chain dehydrogenases/reductases (SDR) family.</text>
</comment>
<evidence type="ECO:0000256" key="4">
    <source>
        <dbReference type="SAM" id="Phobius"/>
    </source>
</evidence>
<protein>
    <submittedName>
        <fullName evidence="5">Putative hydroxysteroid 17-beta dehydrogenase 11</fullName>
    </submittedName>
</protein>
<keyword evidence="4" id="KW-1133">Transmembrane helix</keyword>
<dbReference type="Gene3D" id="3.40.50.720">
    <property type="entry name" value="NAD(P)-binding Rossmann-like Domain"/>
    <property type="match status" value="1"/>
</dbReference>
<evidence type="ECO:0000256" key="2">
    <source>
        <dbReference type="ARBA" id="ARBA00023002"/>
    </source>
</evidence>
<evidence type="ECO:0000313" key="5">
    <source>
        <dbReference type="EMBL" id="JAC27988.1"/>
    </source>
</evidence>
<dbReference type="GO" id="GO:0016616">
    <property type="term" value="F:oxidoreductase activity, acting on the CH-OH group of donors, NAD or NADP as acceptor"/>
    <property type="evidence" value="ECO:0007669"/>
    <property type="project" value="TreeGrafter"/>
</dbReference>
<dbReference type="AlphaFoldDB" id="A0A023G566"/>
<proteinExistence type="evidence at transcript level"/>
<dbReference type="InterPro" id="IPR036291">
    <property type="entry name" value="NAD(P)-bd_dom_sf"/>
</dbReference>
<feature type="region of interest" description="Disordered" evidence="3">
    <location>
        <begin position="121"/>
        <end position="167"/>
    </location>
</feature>